<dbReference type="PROSITE" id="PS00331">
    <property type="entry name" value="MALIC_ENZYMES"/>
    <property type="match status" value="1"/>
</dbReference>
<evidence type="ECO:0000256" key="1">
    <source>
        <dbReference type="ARBA" id="ARBA00001936"/>
    </source>
</evidence>
<dbReference type="SUPFAM" id="SSF53223">
    <property type="entry name" value="Aminoacid dehydrogenase-like, N-terminal domain"/>
    <property type="match status" value="1"/>
</dbReference>
<dbReference type="Gene3D" id="3.30.70.260">
    <property type="match status" value="1"/>
</dbReference>
<feature type="domain" description="ACT" evidence="6">
    <location>
        <begin position="15"/>
        <end position="89"/>
    </location>
</feature>
<dbReference type="SMART" id="SM00919">
    <property type="entry name" value="Malic_M"/>
    <property type="match status" value="1"/>
</dbReference>
<dbReference type="GO" id="GO:0046872">
    <property type="term" value="F:metal ion binding"/>
    <property type="evidence" value="ECO:0007669"/>
    <property type="project" value="UniProtKB-KW"/>
</dbReference>
<comment type="cofactor">
    <cofactor evidence="1">
        <name>Mn(2+)</name>
        <dbReference type="ChEBI" id="CHEBI:29035"/>
    </cofactor>
</comment>
<accession>A0A381QEI0</accession>
<dbReference type="SUPFAM" id="SSF51735">
    <property type="entry name" value="NAD(P)-binding Rossmann-fold domains"/>
    <property type="match status" value="1"/>
</dbReference>
<reference evidence="7" key="1">
    <citation type="submission" date="2018-05" db="EMBL/GenBank/DDBJ databases">
        <authorList>
            <person name="Lanie J.A."/>
            <person name="Ng W.-L."/>
            <person name="Kazmierczak K.M."/>
            <person name="Andrzejewski T.M."/>
            <person name="Davidsen T.M."/>
            <person name="Wayne K.J."/>
            <person name="Tettelin H."/>
            <person name="Glass J.I."/>
            <person name="Rusch D."/>
            <person name="Podicherti R."/>
            <person name="Tsui H.-C.T."/>
            <person name="Winkler M.E."/>
        </authorList>
    </citation>
    <scope>NUCLEOTIDE SEQUENCE</scope>
</reference>
<comment type="cofactor">
    <cofactor evidence="2">
        <name>Mg(2+)</name>
        <dbReference type="ChEBI" id="CHEBI:18420"/>
    </cofactor>
</comment>
<dbReference type="GO" id="GO:0051287">
    <property type="term" value="F:NAD binding"/>
    <property type="evidence" value="ECO:0007669"/>
    <property type="project" value="InterPro"/>
</dbReference>
<evidence type="ECO:0000313" key="7">
    <source>
        <dbReference type="EMBL" id="SUZ76477.1"/>
    </source>
</evidence>
<keyword evidence="5" id="KW-0560">Oxidoreductase</keyword>
<dbReference type="PANTHER" id="PTHR43237:SF4">
    <property type="entry name" value="NADP-DEPENDENT MALIC ENZYME"/>
    <property type="match status" value="1"/>
</dbReference>
<evidence type="ECO:0000256" key="2">
    <source>
        <dbReference type="ARBA" id="ARBA00001946"/>
    </source>
</evidence>
<dbReference type="InterPro" id="IPR037062">
    <property type="entry name" value="Malic_N_dom_sf"/>
</dbReference>
<proteinExistence type="inferred from homology"/>
<dbReference type="Pfam" id="PF00390">
    <property type="entry name" value="malic"/>
    <property type="match status" value="1"/>
</dbReference>
<dbReference type="InterPro" id="IPR012302">
    <property type="entry name" value="Malic_NAD-bd"/>
</dbReference>
<keyword evidence="4" id="KW-0479">Metal-binding</keyword>
<dbReference type="InterPro" id="IPR001891">
    <property type="entry name" value="Malic_OxRdtase"/>
</dbReference>
<dbReference type="FunFam" id="3.40.50.720:FF:000095">
    <property type="entry name" value="NADP-dependent malic enzyme"/>
    <property type="match status" value="1"/>
</dbReference>
<dbReference type="Pfam" id="PF03949">
    <property type="entry name" value="Malic_M"/>
    <property type="match status" value="1"/>
</dbReference>
<sequence>MTVSQPAFNASNSIIVRLNIDNKIGMLANVTQTISEMHGVVGAIDLVQPEAGVLVRDISIFTHDPDHSDQIVTAIRNLPGVEFINFSDRTFLVHLGGKISIRNRIPVKTRDDLSMAYTPGVARICMDIYEDPEDAYKLTIKGNTVAVISDGTAVLGLGDIGPKAAMPVMEGKAMLFKEFANIDAWPICLDTTDTEEIIRTVKAIAPGFGAINLEDISAPRCFEIERRLREELDIPVFHDDQHGTAVVTTAALINALKFVDKKVEDIKVVVSGAGAAGTACSKMILQLGVKNLIGCDSKGAIHPKRNDLNSSKRWFADSTNPNQDSGTLKDVIAGADVFVGVSAPNVINQEDVKCMAKDPIVFAMSNPDPEISPDEALPVVAVMATGRSDYPNQINNVLCFPGIFRGALDCQASTINEEMKLATAHAIAGTVKESHLCADYIIPSVFDSSVAPKIAKAVREAAIKTGVARRKKSSQQRFS</sequence>
<dbReference type="InterPro" id="IPR002912">
    <property type="entry name" value="ACT_dom"/>
</dbReference>
<evidence type="ECO:0000256" key="4">
    <source>
        <dbReference type="ARBA" id="ARBA00022723"/>
    </source>
</evidence>
<dbReference type="InterPro" id="IPR051674">
    <property type="entry name" value="Malate_Decarboxylase"/>
</dbReference>
<dbReference type="CDD" id="cd05311">
    <property type="entry name" value="NAD_bind_2_malic_enz"/>
    <property type="match status" value="1"/>
</dbReference>
<protein>
    <recommendedName>
        <fullName evidence="6">ACT domain-containing protein</fullName>
    </recommendedName>
</protein>
<dbReference type="InterPro" id="IPR036291">
    <property type="entry name" value="NAD(P)-bd_dom_sf"/>
</dbReference>
<dbReference type="AlphaFoldDB" id="A0A381QEI0"/>
<dbReference type="InterPro" id="IPR012301">
    <property type="entry name" value="Malic_N_dom"/>
</dbReference>
<dbReference type="GO" id="GO:0004470">
    <property type="term" value="F:malic enzyme activity"/>
    <property type="evidence" value="ECO:0007669"/>
    <property type="project" value="InterPro"/>
</dbReference>
<comment type="similarity">
    <text evidence="3">Belongs to the malic enzymes family.</text>
</comment>
<dbReference type="Gene3D" id="3.40.50.720">
    <property type="entry name" value="NAD(P)-binding Rossmann-like Domain"/>
    <property type="match status" value="1"/>
</dbReference>
<dbReference type="Gene3D" id="3.40.50.10380">
    <property type="entry name" value="Malic enzyme, N-terminal domain"/>
    <property type="match status" value="1"/>
</dbReference>
<organism evidence="7">
    <name type="scientific">marine metagenome</name>
    <dbReference type="NCBI Taxonomy" id="408172"/>
    <lineage>
        <taxon>unclassified sequences</taxon>
        <taxon>metagenomes</taxon>
        <taxon>ecological metagenomes</taxon>
    </lineage>
</organism>
<dbReference type="SMART" id="SM01274">
    <property type="entry name" value="malic"/>
    <property type="match status" value="1"/>
</dbReference>
<name>A0A381QEI0_9ZZZZ</name>
<evidence type="ECO:0000256" key="3">
    <source>
        <dbReference type="ARBA" id="ARBA00008785"/>
    </source>
</evidence>
<dbReference type="Pfam" id="PF13291">
    <property type="entry name" value="ACT_4"/>
    <property type="match status" value="1"/>
</dbReference>
<dbReference type="PRINTS" id="PR00072">
    <property type="entry name" value="MALOXRDTASE"/>
</dbReference>
<evidence type="ECO:0000256" key="5">
    <source>
        <dbReference type="ARBA" id="ARBA00023002"/>
    </source>
</evidence>
<dbReference type="InterPro" id="IPR045213">
    <property type="entry name" value="Malic_NAD-bd_bact_type"/>
</dbReference>
<evidence type="ECO:0000259" key="6">
    <source>
        <dbReference type="PROSITE" id="PS51671"/>
    </source>
</evidence>
<dbReference type="PANTHER" id="PTHR43237">
    <property type="entry name" value="NADP-DEPENDENT MALIC ENZYME"/>
    <property type="match status" value="1"/>
</dbReference>
<dbReference type="InterPro" id="IPR015884">
    <property type="entry name" value="Malic_enzyme_CS"/>
</dbReference>
<dbReference type="EMBL" id="UINC01001280">
    <property type="protein sequence ID" value="SUZ76477.1"/>
    <property type="molecule type" value="Genomic_DNA"/>
</dbReference>
<dbReference type="InterPro" id="IPR046346">
    <property type="entry name" value="Aminoacid_DH-like_N_sf"/>
</dbReference>
<dbReference type="GO" id="GO:0016616">
    <property type="term" value="F:oxidoreductase activity, acting on the CH-OH group of donors, NAD or NADP as acceptor"/>
    <property type="evidence" value="ECO:0007669"/>
    <property type="project" value="InterPro"/>
</dbReference>
<dbReference type="FunFam" id="3.40.50.10380:FF:000003">
    <property type="entry name" value="NADP-dependent malic enzyme"/>
    <property type="match status" value="1"/>
</dbReference>
<dbReference type="PROSITE" id="PS51671">
    <property type="entry name" value="ACT"/>
    <property type="match status" value="1"/>
</dbReference>
<gene>
    <name evidence="7" type="ORF">METZ01_LOCUS29331</name>
</gene>